<evidence type="ECO:0000313" key="2">
    <source>
        <dbReference type="Proteomes" id="UP000886878"/>
    </source>
</evidence>
<dbReference type="Proteomes" id="UP000886878">
    <property type="component" value="Unassembled WGS sequence"/>
</dbReference>
<protein>
    <submittedName>
        <fullName evidence="1">Phosphoenolpyruvate carboxykinase</fullName>
    </submittedName>
</protein>
<proteinExistence type="predicted"/>
<comment type="caution">
    <text evidence="1">The sequence shown here is derived from an EMBL/GenBank/DDBJ whole genome shotgun (WGS) entry which is preliminary data.</text>
</comment>
<accession>A0A9D1QPN5</accession>
<reference evidence="1" key="1">
    <citation type="journal article" date="2021" name="PeerJ">
        <title>Extensive microbial diversity within the chicken gut microbiome revealed by metagenomics and culture.</title>
        <authorList>
            <person name="Gilroy R."/>
            <person name="Ravi A."/>
            <person name="Getino M."/>
            <person name="Pursley I."/>
            <person name="Horton D.L."/>
            <person name="Alikhan N.F."/>
            <person name="Baker D."/>
            <person name="Gharbi K."/>
            <person name="Hall N."/>
            <person name="Watson M."/>
            <person name="Adriaenssens E.M."/>
            <person name="Foster-Nyarko E."/>
            <person name="Jarju S."/>
            <person name="Secka A."/>
            <person name="Antonio M."/>
            <person name="Oren A."/>
            <person name="Chaudhuri R.R."/>
            <person name="La Ragione R."/>
            <person name="Hildebrand F."/>
            <person name="Pallen M.J."/>
        </authorList>
    </citation>
    <scope>NUCLEOTIDE SEQUENCE</scope>
    <source>
        <strain evidence="1">ChiHejej3B27-2180</strain>
    </source>
</reference>
<dbReference type="SUPFAM" id="SSF53795">
    <property type="entry name" value="PEP carboxykinase-like"/>
    <property type="match status" value="1"/>
</dbReference>
<name>A0A9D1QPN5_9LACO</name>
<dbReference type="EMBL" id="DXGK01000093">
    <property type="protein sequence ID" value="HIW70621.1"/>
    <property type="molecule type" value="Genomic_DNA"/>
</dbReference>
<evidence type="ECO:0000313" key="1">
    <source>
        <dbReference type="EMBL" id="HIW70621.1"/>
    </source>
</evidence>
<dbReference type="AlphaFoldDB" id="A0A9D1QPN5"/>
<gene>
    <name evidence="1" type="ORF">H9876_04535</name>
</gene>
<reference evidence="1" key="2">
    <citation type="submission" date="2021-04" db="EMBL/GenBank/DDBJ databases">
        <authorList>
            <person name="Gilroy R."/>
        </authorList>
    </citation>
    <scope>NUCLEOTIDE SEQUENCE</scope>
    <source>
        <strain evidence="1">ChiHejej3B27-2180</strain>
    </source>
</reference>
<sequence length="568" mass="65372">MGENRRTVQTEAMYLSPSRKVALLNFSKRYYTNMFEMVNSDELKTLVRIYLESVNHAERDDAFENQTAEEYISVLKKVLMDDISAFDHFSRDEILDSVENFYTYYRSFLRVSIMDYNTNKIVGAKFREVDNFFNDHVRALYRTIEEKLQGHPNKVYRQLDSGTNAAMLLTRHHWKMPKEYQALKDVPFIDRVMMRPPLMMHTKSNKREGVFSAVDDNPVDKFAEQNGQWLCYPAKIGESLTFIYFDVDYLVNGLALSNLFQLASAKEIRDQKPDEIVLFGLTPTEGDVSHYYHDEANDIWVAEVPYNDKTTYFGYMKKICLTVHNLHQIYRGRLPIHGSMVKITFSNGKQRNVVFFGDSGAGKSESLEALQEVADDKIASLETIFDDMGSFTIDDTVKNGISAQGTEIGAFVRLDDLSSAVAFDNMDRGIYLNPERKNARVIIPADSWEHVVQHHHVDMWVYANNYDKEIGIHRFENEEEAKKTFIAGKRMALGTTDEVGFSTTFFANPFGPVQEEAKTRPIIDKVFKTLFDHDVYVGEIYTHLGNDKSKDALQESAKELLHVLLTDD</sequence>
<organism evidence="1 2">
    <name type="scientific">Candidatus Limosilactobacillus merdipullorum</name>
    <dbReference type="NCBI Taxonomy" id="2838653"/>
    <lineage>
        <taxon>Bacteria</taxon>
        <taxon>Bacillati</taxon>
        <taxon>Bacillota</taxon>
        <taxon>Bacilli</taxon>
        <taxon>Lactobacillales</taxon>
        <taxon>Lactobacillaceae</taxon>
        <taxon>Limosilactobacillus</taxon>
    </lineage>
</organism>